<name>A0AAN6Y710_9PEZI</name>
<evidence type="ECO:0000256" key="2">
    <source>
        <dbReference type="SAM" id="Phobius"/>
    </source>
</evidence>
<keyword evidence="2" id="KW-0812">Transmembrane</keyword>
<evidence type="ECO:0000256" key="1">
    <source>
        <dbReference type="SAM" id="MobiDB-lite"/>
    </source>
</evidence>
<organism evidence="3 4">
    <name type="scientific">Rhypophila decipiens</name>
    <dbReference type="NCBI Taxonomy" id="261697"/>
    <lineage>
        <taxon>Eukaryota</taxon>
        <taxon>Fungi</taxon>
        <taxon>Dikarya</taxon>
        <taxon>Ascomycota</taxon>
        <taxon>Pezizomycotina</taxon>
        <taxon>Sordariomycetes</taxon>
        <taxon>Sordariomycetidae</taxon>
        <taxon>Sordariales</taxon>
        <taxon>Naviculisporaceae</taxon>
        <taxon>Rhypophila</taxon>
    </lineage>
</organism>
<dbReference type="Pfam" id="PF11374">
    <property type="entry name" value="DUF3176"/>
    <property type="match status" value="1"/>
</dbReference>
<keyword evidence="4" id="KW-1185">Reference proteome</keyword>
<proteinExistence type="predicted"/>
<feature type="region of interest" description="Disordered" evidence="1">
    <location>
        <begin position="145"/>
        <end position="168"/>
    </location>
</feature>
<dbReference type="PANTHER" id="PTHR35394:SF5">
    <property type="entry name" value="DUF3176 DOMAIN-CONTAINING PROTEIN"/>
    <property type="match status" value="1"/>
</dbReference>
<comment type="caution">
    <text evidence="3">The sequence shown here is derived from an EMBL/GenBank/DDBJ whole genome shotgun (WGS) entry which is preliminary data.</text>
</comment>
<gene>
    <name evidence="3" type="ORF">QBC37DRAFT_285129</name>
</gene>
<feature type="transmembrane region" description="Helical" evidence="2">
    <location>
        <begin position="100"/>
        <end position="118"/>
    </location>
</feature>
<dbReference type="AlphaFoldDB" id="A0AAN6Y710"/>
<feature type="transmembrane region" description="Helical" evidence="2">
    <location>
        <begin position="442"/>
        <end position="468"/>
    </location>
</feature>
<evidence type="ECO:0000313" key="3">
    <source>
        <dbReference type="EMBL" id="KAK4213829.1"/>
    </source>
</evidence>
<sequence>MTGALLCEAAIVIILARTQDRPLDSAWRFYFSINTVISTLTAVGKSFMLFGVSSCLGQLKWVYFLPSRKGNPLSHFGYFDEAAKGPLGALRILLTGVTHLLGWGAYIGAFIVLLSLAIDPFAQQVVSFPVREVIVPATQLRLDAQQPNSSAPLDKQILNRRSNPTASSSSTAVASYISLGFDATCQNVTIDTMRTEKCSGKTGLSMSNRLQCNMTTPGEIKLQTSVGIETGYTPLVVGTKRLDYNVVRAYSGSSPGNGPKDGGPVSPRFLRVAVLSVAGPYLVQEDNGHLVGHAVTECELSLAAWKYSNISATGSDFTFGRMERIPLQNGTYLAHDLISTGKDYYEIRFDTEEVPGGLFIRDTDFGMLADFLSREPFTGSIGTSWSRYQWGPGIRSGLLGGNVPAVFENMARSMTDYIRSGPGSSLAYGSRVDSVVFVQVDWLWLILPVVSVVAATVLLGFTVLVSAIRRTEGGKKLSLWKDKTLPVLLTFYDERDGGLRTLMDGPEEVGAYAASVKAVLR</sequence>
<dbReference type="PANTHER" id="PTHR35394">
    <property type="entry name" value="DUF3176 DOMAIN-CONTAINING PROTEIN"/>
    <property type="match status" value="1"/>
</dbReference>
<protein>
    <submittedName>
        <fullName evidence="3">Uncharacterized protein</fullName>
    </submittedName>
</protein>
<accession>A0AAN6Y710</accession>
<evidence type="ECO:0000313" key="4">
    <source>
        <dbReference type="Proteomes" id="UP001301769"/>
    </source>
</evidence>
<keyword evidence="2" id="KW-0472">Membrane</keyword>
<keyword evidence="2" id="KW-1133">Transmembrane helix</keyword>
<dbReference type="EMBL" id="MU858103">
    <property type="protein sequence ID" value="KAK4213829.1"/>
    <property type="molecule type" value="Genomic_DNA"/>
</dbReference>
<dbReference type="InterPro" id="IPR021514">
    <property type="entry name" value="DUF3176"/>
</dbReference>
<dbReference type="Proteomes" id="UP001301769">
    <property type="component" value="Unassembled WGS sequence"/>
</dbReference>
<reference evidence="3" key="1">
    <citation type="journal article" date="2023" name="Mol. Phylogenet. Evol.">
        <title>Genome-scale phylogeny and comparative genomics of the fungal order Sordariales.</title>
        <authorList>
            <person name="Hensen N."/>
            <person name="Bonometti L."/>
            <person name="Westerberg I."/>
            <person name="Brannstrom I.O."/>
            <person name="Guillou S."/>
            <person name="Cros-Aarteil S."/>
            <person name="Calhoun S."/>
            <person name="Haridas S."/>
            <person name="Kuo A."/>
            <person name="Mondo S."/>
            <person name="Pangilinan J."/>
            <person name="Riley R."/>
            <person name="LaButti K."/>
            <person name="Andreopoulos B."/>
            <person name="Lipzen A."/>
            <person name="Chen C."/>
            <person name="Yan M."/>
            <person name="Daum C."/>
            <person name="Ng V."/>
            <person name="Clum A."/>
            <person name="Steindorff A."/>
            <person name="Ohm R.A."/>
            <person name="Martin F."/>
            <person name="Silar P."/>
            <person name="Natvig D.O."/>
            <person name="Lalanne C."/>
            <person name="Gautier V."/>
            <person name="Ament-Velasquez S.L."/>
            <person name="Kruys A."/>
            <person name="Hutchinson M.I."/>
            <person name="Powell A.J."/>
            <person name="Barry K."/>
            <person name="Miller A.N."/>
            <person name="Grigoriev I.V."/>
            <person name="Debuchy R."/>
            <person name="Gladieux P."/>
            <person name="Hiltunen Thoren M."/>
            <person name="Johannesson H."/>
        </authorList>
    </citation>
    <scope>NUCLEOTIDE SEQUENCE</scope>
    <source>
        <strain evidence="3">PSN293</strain>
    </source>
</reference>
<reference evidence="3" key="2">
    <citation type="submission" date="2023-05" db="EMBL/GenBank/DDBJ databases">
        <authorList>
            <consortium name="Lawrence Berkeley National Laboratory"/>
            <person name="Steindorff A."/>
            <person name="Hensen N."/>
            <person name="Bonometti L."/>
            <person name="Westerberg I."/>
            <person name="Brannstrom I.O."/>
            <person name="Guillou S."/>
            <person name="Cros-Aarteil S."/>
            <person name="Calhoun S."/>
            <person name="Haridas S."/>
            <person name="Kuo A."/>
            <person name="Mondo S."/>
            <person name="Pangilinan J."/>
            <person name="Riley R."/>
            <person name="Labutti K."/>
            <person name="Andreopoulos B."/>
            <person name="Lipzen A."/>
            <person name="Chen C."/>
            <person name="Yanf M."/>
            <person name="Daum C."/>
            <person name="Ng V."/>
            <person name="Clum A."/>
            <person name="Ohm R."/>
            <person name="Martin F."/>
            <person name="Silar P."/>
            <person name="Natvig D."/>
            <person name="Lalanne C."/>
            <person name="Gautier V."/>
            <person name="Ament-Velasquez S.L."/>
            <person name="Kruys A."/>
            <person name="Hutchinson M.I."/>
            <person name="Powell A.J."/>
            <person name="Barry K."/>
            <person name="Miller A.N."/>
            <person name="Grigoriev I.V."/>
            <person name="Debuchy R."/>
            <person name="Gladieux P."/>
            <person name="Thoren M.H."/>
            <person name="Johannesson H."/>
        </authorList>
    </citation>
    <scope>NUCLEOTIDE SEQUENCE</scope>
    <source>
        <strain evidence="3">PSN293</strain>
    </source>
</reference>